<protein>
    <submittedName>
        <fullName evidence="1">Uncharacterized protein</fullName>
    </submittedName>
</protein>
<evidence type="ECO:0000313" key="1">
    <source>
        <dbReference type="EMBL" id="GLY92642.1"/>
    </source>
</evidence>
<dbReference type="Proteomes" id="UP001165074">
    <property type="component" value="Unassembled WGS sequence"/>
</dbReference>
<gene>
    <name evidence="1" type="ORF">Airi02_105700</name>
</gene>
<name>A0A9W6SGQ8_9ACTN</name>
<proteinExistence type="predicted"/>
<dbReference type="EMBL" id="BSTK01000033">
    <property type="protein sequence ID" value="GLY92642.1"/>
    <property type="molecule type" value="Genomic_DNA"/>
</dbReference>
<comment type="caution">
    <text evidence="1">The sequence shown here is derived from an EMBL/GenBank/DDBJ whole genome shotgun (WGS) entry which is preliminary data.</text>
</comment>
<accession>A0A9W6SGQ8</accession>
<evidence type="ECO:0000313" key="2">
    <source>
        <dbReference type="Proteomes" id="UP001165074"/>
    </source>
</evidence>
<dbReference type="AlphaFoldDB" id="A0A9W6SGQ8"/>
<reference evidence="1" key="1">
    <citation type="submission" date="2023-03" db="EMBL/GenBank/DDBJ databases">
        <title>Actinoallomurus iriomotensis NBRC 103684.</title>
        <authorList>
            <person name="Ichikawa N."/>
            <person name="Sato H."/>
            <person name="Tonouchi N."/>
        </authorList>
    </citation>
    <scope>NUCLEOTIDE SEQUENCE</scope>
    <source>
        <strain evidence="1">NBRC 103684</strain>
    </source>
</reference>
<sequence length="69" mass="7742">MIVVINPSTRGFSTFKAERPTRDHAVINEPYSRMKKVQCFEAAYDRGGQLCEVGLVDLVRGCEQACEYG</sequence>
<organism evidence="1 2">
    <name type="scientific">Actinoallomurus iriomotensis</name>
    <dbReference type="NCBI Taxonomy" id="478107"/>
    <lineage>
        <taxon>Bacteria</taxon>
        <taxon>Bacillati</taxon>
        <taxon>Actinomycetota</taxon>
        <taxon>Actinomycetes</taxon>
        <taxon>Streptosporangiales</taxon>
        <taxon>Thermomonosporaceae</taxon>
        <taxon>Actinoallomurus</taxon>
    </lineage>
</organism>
<keyword evidence="2" id="KW-1185">Reference proteome</keyword>